<organism evidence="2 3">
    <name type="scientific">Pseudomonas ulcerans</name>
    <dbReference type="NCBI Taxonomy" id="3115852"/>
    <lineage>
        <taxon>Bacteria</taxon>
        <taxon>Pseudomonadati</taxon>
        <taxon>Pseudomonadota</taxon>
        <taxon>Gammaproteobacteria</taxon>
        <taxon>Pseudomonadales</taxon>
        <taxon>Pseudomonadaceae</taxon>
        <taxon>Pseudomonas</taxon>
    </lineage>
</organism>
<reference evidence="2 3" key="1">
    <citation type="submission" date="2024-01" db="EMBL/GenBank/DDBJ databases">
        <title>Unpublished Manusciprt.</title>
        <authorList>
            <person name="Duman M."/>
            <person name="Valdes E.G."/>
            <person name="Ajmi N."/>
            <person name="Altun S."/>
            <person name="Saticioglu I.B."/>
        </authorList>
    </citation>
    <scope>NUCLEOTIDE SEQUENCE [LARGE SCALE GENOMIC DNA]</scope>
    <source>
        <strain evidence="2 3">148P</strain>
    </source>
</reference>
<name>A0ABU7HTB5_9PSED</name>
<feature type="domain" description="EthD" evidence="1">
    <location>
        <begin position="4"/>
        <end position="88"/>
    </location>
</feature>
<dbReference type="EMBL" id="JAZDQJ010000018">
    <property type="protein sequence ID" value="MEE1934789.1"/>
    <property type="molecule type" value="Genomic_DNA"/>
</dbReference>
<dbReference type="Gene3D" id="3.30.70.100">
    <property type="match status" value="1"/>
</dbReference>
<dbReference type="Pfam" id="PF07110">
    <property type="entry name" value="EthD"/>
    <property type="match status" value="1"/>
</dbReference>
<evidence type="ECO:0000259" key="1">
    <source>
        <dbReference type="Pfam" id="PF07110"/>
    </source>
</evidence>
<accession>A0ABU7HTB5</accession>
<gene>
    <name evidence="2" type="ORF">V0R50_16285</name>
</gene>
<dbReference type="InterPro" id="IPR011008">
    <property type="entry name" value="Dimeric_a/b-barrel"/>
</dbReference>
<dbReference type="InterPro" id="IPR009799">
    <property type="entry name" value="EthD_dom"/>
</dbReference>
<keyword evidence="3" id="KW-1185">Reference proteome</keyword>
<sequence>MKRKPGLSREEFERRYAEHGAVMARAAIGLLSYTQYPGRAMGVGDIYTSAESQCYDALSVYVFASAECAAQTTLLPEVIADSESFIDFASMITLPVTPRQVV</sequence>
<dbReference type="SUPFAM" id="SSF54909">
    <property type="entry name" value="Dimeric alpha+beta barrel"/>
    <property type="match status" value="1"/>
</dbReference>
<evidence type="ECO:0000313" key="3">
    <source>
        <dbReference type="Proteomes" id="UP001335100"/>
    </source>
</evidence>
<dbReference type="RefSeq" id="WP_330075552.1">
    <property type="nucleotide sequence ID" value="NZ_JAZDQJ010000018.1"/>
</dbReference>
<evidence type="ECO:0000313" key="2">
    <source>
        <dbReference type="EMBL" id="MEE1934789.1"/>
    </source>
</evidence>
<proteinExistence type="predicted"/>
<comment type="caution">
    <text evidence="2">The sequence shown here is derived from an EMBL/GenBank/DDBJ whole genome shotgun (WGS) entry which is preliminary data.</text>
</comment>
<dbReference type="Proteomes" id="UP001335100">
    <property type="component" value="Unassembled WGS sequence"/>
</dbReference>
<protein>
    <submittedName>
        <fullName evidence="2">EthD domain-containing protein</fullName>
    </submittedName>
</protein>